<evidence type="ECO:0000313" key="2">
    <source>
        <dbReference type="Proteomes" id="UP000037747"/>
    </source>
</evidence>
<keyword evidence="2" id="KW-1185">Reference proteome</keyword>
<dbReference type="EMBL" id="LIST01000005">
    <property type="protein sequence ID" value="KOX95879.1"/>
    <property type="molecule type" value="Genomic_DNA"/>
</dbReference>
<reference evidence="1 2" key="1">
    <citation type="submission" date="2015-08" db="EMBL/GenBank/DDBJ databases">
        <title>Genomes of Isolates from Cabo Rojo, PR.</title>
        <authorList>
            <person name="Sanchez-Nieves R.L."/>
            <person name="Montalvo-Rodriguez R."/>
        </authorList>
    </citation>
    <scope>NUCLEOTIDE SEQUENCE [LARGE SCALE GENOMIC DNA]</scope>
    <source>
        <strain evidence="1 2">5</strain>
    </source>
</reference>
<gene>
    <name evidence="1" type="ORF">AMR74_13185</name>
</gene>
<name>A0A0M9ANX4_9EURY</name>
<proteinExistence type="predicted"/>
<accession>A0A0M9ANX4</accession>
<dbReference type="Proteomes" id="UP000037747">
    <property type="component" value="Unassembled WGS sequence"/>
</dbReference>
<protein>
    <submittedName>
        <fullName evidence="1">Uncharacterized protein</fullName>
    </submittedName>
</protein>
<sequence>MDKVTRLFAVSVNGDIFSTTRLPEEDIDNTTVLPTALARSVRIEIPKHNRLYVVQLVVEPTILLSGELF</sequence>
<evidence type="ECO:0000313" key="1">
    <source>
        <dbReference type="EMBL" id="KOX95879.1"/>
    </source>
</evidence>
<organism evidence="1 2">
    <name type="scientific">Halorubrum tropicale</name>
    <dbReference type="NCBI Taxonomy" id="1765655"/>
    <lineage>
        <taxon>Archaea</taxon>
        <taxon>Methanobacteriati</taxon>
        <taxon>Methanobacteriota</taxon>
        <taxon>Stenosarchaea group</taxon>
        <taxon>Halobacteria</taxon>
        <taxon>Halobacteriales</taxon>
        <taxon>Haloferacaceae</taxon>
        <taxon>Halorubrum</taxon>
    </lineage>
</organism>
<dbReference type="AlphaFoldDB" id="A0A0M9ANX4"/>
<comment type="caution">
    <text evidence="1">The sequence shown here is derived from an EMBL/GenBank/DDBJ whole genome shotgun (WGS) entry which is preliminary data.</text>
</comment>